<dbReference type="InterPro" id="IPR024520">
    <property type="entry name" value="DUF3558"/>
</dbReference>
<evidence type="ECO:0000313" key="2">
    <source>
        <dbReference type="EMBL" id="AOS65362.1"/>
    </source>
</evidence>
<feature type="region of interest" description="Disordered" evidence="1">
    <location>
        <begin position="14"/>
        <end position="77"/>
    </location>
</feature>
<protein>
    <recommendedName>
        <fullName evidence="4">DUF3558 family protein</fullName>
    </recommendedName>
</protein>
<dbReference type="Proteomes" id="UP000095210">
    <property type="component" value="Chromosome"/>
</dbReference>
<reference evidence="3" key="1">
    <citation type="submission" date="2016-03" db="EMBL/GenBank/DDBJ databases">
        <title>Complete genome sequence of the type strain Actinoalloteichus hymeniacidonis DSM 45092.</title>
        <authorList>
            <person name="Schaffert L."/>
            <person name="Albersmeier A."/>
            <person name="Winkler A."/>
            <person name="Kalinowski J."/>
            <person name="Zotchev S."/>
            <person name="Ruckert C."/>
        </authorList>
    </citation>
    <scope>NUCLEOTIDE SEQUENCE [LARGE SCALE GENOMIC DNA]</scope>
    <source>
        <strain evidence="3">HPA177(T) (DSM 45092(T))</strain>
    </source>
</reference>
<gene>
    <name evidence="2" type="ORF">TL08_22910</name>
</gene>
<evidence type="ECO:0008006" key="4">
    <source>
        <dbReference type="Google" id="ProtNLM"/>
    </source>
</evidence>
<feature type="compositionally biased region" description="Acidic residues" evidence="1">
    <location>
        <begin position="42"/>
        <end position="69"/>
    </location>
</feature>
<evidence type="ECO:0000313" key="3">
    <source>
        <dbReference type="Proteomes" id="UP000095210"/>
    </source>
</evidence>
<dbReference type="Pfam" id="PF12079">
    <property type="entry name" value="DUF3558"/>
    <property type="match status" value="1"/>
</dbReference>
<sequence>MAAGALLLAACTTQEAGRAAPAEGSAPPPPEMGDLLEQSQEPTDEAEGDEGSEEPSESESLEPPPDDVEPNPHLDATTTCDYLTDEMLDDIGISGPSSYREGDRGRGNCIIVDMETNGDLGVGVSLNPYGGLDDWNLDGLTEASSTEVGGRAAREVRTQGNMCAIDVAATDTSSVRVLATNPDLDAACETAAQAAGHVIPALPAEAFE</sequence>
<dbReference type="AlphaFoldDB" id="A0AAC9HTJ3"/>
<name>A0AAC9HTJ3_9PSEU</name>
<organism evidence="2 3">
    <name type="scientific">Actinoalloteichus hymeniacidonis</name>
    <dbReference type="NCBI Taxonomy" id="340345"/>
    <lineage>
        <taxon>Bacteria</taxon>
        <taxon>Bacillati</taxon>
        <taxon>Actinomycetota</taxon>
        <taxon>Actinomycetes</taxon>
        <taxon>Pseudonocardiales</taxon>
        <taxon>Pseudonocardiaceae</taxon>
        <taxon>Actinoalloteichus</taxon>
    </lineage>
</organism>
<evidence type="ECO:0000256" key="1">
    <source>
        <dbReference type="SAM" id="MobiDB-lite"/>
    </source>
</evidence>
<feature type="compositionally biased region" description="Low complexity" evidence="1">
    <location>
        <begin position="14"/>
        <end position="25"/>
    </location>
</feature>
<dbReference type="KEGG" id="ahm:TL08_22910"/>
<accession>A0AAC9HTJ3</accession>
<keyword evidence="3" id="KW-1185">Reference proteome</keyword>
<proteinExistence type="predicted"/>
<dbReference type="EMBL" id="CP014859">
    <property type="protein sequence ID" value="AOS65362.1"/>
    <property type="molecule type" value="Genomic_DNA"/>
</dbReference>